<evidence type="ECO:0000256" key="4">
    <source>
        <dbReference type="ARBA" id="ARBA00022989"/>
    </source>
</evidence>
<keyword evidence="2" id="KW-0488">Methylation</keyword>
<dbReference type="InterPro" id="IPR002416">
    <property type="entry name" value="T2SS_protein-GspH"/>
</dbReference>
<keyword evidence="3 6" id="KW-0812">Transmembrane</keyword>
<keyword evidence="4 6" id="KW-1133">Transmembrane helix</keyword>
<dbReference type="Gene3D" id="3.55.40.10">
    <property type="entry name" value="minor pseudopilin epsh domain"/>
    <property type="match status" value="1"/>
</dbReference>
<proteinExistence type="predicted"/>
<keyword evidence="8" id="KW-1185">Reference proteome</keyword>
<evidence type="ECO:0000256" key="1">
    <source>
        <dbReference type="ARBA" id="ARBA00004167"/>
    </source>
</evidence>
<dbReference type="InterPro" id="IPR012902">
    <property type="entry name" value="N_methyl_site"/>
</dbReference>
<dbReference type="OrthoDB" id="6196116at2"/>
<dbReference type="RefSeq" id="WP_099019845.1">
    <property type="nucleotide sequence ID" value="NZ_NIHB01000004.1"/>
</dbReference>
<dbReference type="GO" id="GO:0015628">
    <property type="term" value="P:protein secretion by the type II secretion system"/>
    <property type="evidence" value="ECO:0007669"/>
    <property type="project" value="InterPro"/>
</dbReference>
<evidence type="ECO:0000313" key="7">
    <source>
        <dbReference type="EMBL" id="TDR19518.1"/>
    </source>
</evidence>
<evidence type="ECO:0000256" key="6">
    <source>
        <dbReference type="SAM" id="Phobius"/>
    </source>
</evidence>
<dbReference type="AlphaFoldDB" id="A0A4R6XT35"/>
<dbReference type="SUPFAM" id="SSF54523">
    <property type="entry name" value="Pili subunits"/>
    <property type="match status" value="1"/>
</dbReference>
<evidence type="ECO:0000256" key="5">
    <source>
        <dbReference type="ARBA" id="ARBA00023136"/>
    </source>
</evidence>
<name>A0A4R6XT35_9GAMM</name>
<dbReference type="PRINTS" id="PR00885">
    <property type="entry name" value="BCTERIALGSPH"/>
</dbReference>
<sequence length="161" mass="18346">MKISGFTLMEILLVVVIIGIMSVMGVNLINSQSIERQILNEAAMLEAQVNFICDQSILENRAHGIEWTENDQWVLKHQSGDWSLVETTKSSFTMDRMILLNGLEQILLPDPEELPHVICQTDGSFNPFEVKWPVFKGQKVESFYSLKSETPYQLTGAWVEK</sequence>
<organism evidence="7 8">
    <name type="scientific">Marinicella litoralis</name>
    <dbReference type="NCBI Taxonomy" id="644220"/>
    <lineage>
        <taxon>Bacteria</taxon>
        <taxon>Pseudomonadati</taxon>
        <taxon>Pseudomonadota</taxon>
        <taxon>Gammaproteobacteria</taxon>
        <taxon>Lysobacterales</taxon>
        <taxon>Marinicellaceae</taxon>
        <taxon>Marinicella</taxon>
    </lineage>
</organism>
<dbReference type="NCBIfam" id="TIGR02532">
    <property type="entry name" value="IV_pilin_GFxxxE"/>
    <property type="match status" value="1"/>
</dbReference>
<evidence type="ECO:0000256" key="3">
    <source>
        <dbReference type="ARBA" id="ARBA00022692"/>
    </source>
</evidence>
<dbReference type="EMBL" id="SNZB01000004">
    <property type="protein sequence ID" value="TDR19518.1"/>
    <property type="molecule type" value="Genomic_DNA"/>
</dbReference>
<protein>
    <submittedName>
        <fullName evidence="7">Prepilin-type N-terminal cleavage/methylation domain-containing protein</fullName>
    </submittedName>
</protein>
<dbReference type="Proteomes" id="UP000295724">
    <property type="component" value="Unassembled WGS sequence"/>
</dbReference>
<evidence type="ECO:0000313" key="8">
    <source>
        <dbReference type="Proteomes" id="UP000295724"/>
    </source>
</evidence>
<gene>
    <name evidence="7" type="ORF">C8D91_2074</name>
</gene>
<feature type="transmembrane region" description="Helical" evidence="6">
    <location>
        <begin position="6"/>
        <end position="29"/>
    </location>
</feature>
<comment type="caution">
    <text evidence="7">The sequence shown here is derived from an EMBL/GenBank/DDBJ whole genome shotgun (WGS) entry which is preliminary data.</text>
</comment>
<accession>A0A4R6XT35</accession>
<dbReference type="InterPro" id="IPR045584">
    <property type="entry name" value="Pilin-like"/>
</dbReference>
<evidence type="ECO:0000256" key="2">
    <source>
        <dbReference type="ARBA" id="ARBA00022481"/>
    </source>
</evidence>
<comment type="subcellular location">
    <subcellularLocation>
        <location evidence="1">Membrane</location>
        <topology evidence="1">Single-pass membrane protein</topology>
    </subcellularLocation>
</comment>
<dbReference type="GO" id="GO:0015627">
    <property type="term" value="C:type II protein secretion system complex"/>
    <property type="evidence" value="ECO:0007669"/>
    <property type="project" value="InterPro"/>
</dbReference>
<keyword evidence="5 6" id="KW-0472">Membrane</keyword>
<dbReference type="GO" id="GO:0016020">
    <property type="term" value="C:membrane"/>
    <property type="evidence" value="ECO:0007669"/>
    <property type="project" value="UniProtKB-SubCell"/>
</dbReference>
<reference evidence="7 8" key="1">
    <citation type="submission" date="2019-03" db="EMBL/GenBank/DDBJ databases">
        <title>Genomic Encyclopedia of Type Strains, Phase IV (KMG-IV): sequencing the most valuable type-strain genomes for metagenomic binning, comparative biology and taxonomic classification.</title>
        <authorList>
            <person name="Goeker M."/>
        </authorList>
    </citation>
    <scope>NUCLEOTIDE SEQUENCE [LARGE SCALE GENOMIC DNA]</scope>
    <source>
        <strain evidence="7 8">DSM 25488</strain>
    </source>
</reference>